<feature type="domain" description="DUF6759" evidence="1">
    <location>
        <begin position="52"/>
        <end position="142"/>
    </location>
</feature>
<organism evidence="2 3">
    <name type="scientific">Halpernia humi</name>
    <dbReference type="NCBI Taxonomy" id="493375"/>
    <lineage>
        <taxon>Bacteria</taxon>
        <taxon>Pseudomonadati</taxon>
        <taxon>Bacteroidota</taxon>
        <taxon>Flavobacteriia</taxon>
        <taxon>Flavobacteriales</taxon>
        <taxon>Weeksellaceae</taxon>
        <taxon>Chryseobacterium group</taxon>
        <taxon>Halpernia</taxon>
    </lineage>
</organism>
<reference evidence="3" key="1">
    <citation type="submission" date="2016-10" db="EMBL/GenBank/DDBJ databases">
        <authorList>
            <person name="Varghese N."/>
            <person name="Submissions S."/>
        </authorList>
    </citation>
    <scope>NUCLEOTIDE SEQUENCE [LARGE SCALE GENOMIC DNA]</scope>
    <source>
        <strain evidence="3">DSM 21580</strain>
    </source>
</reference>
<gene>
    <name evidence="2" type="ORF">SAMN05421847_1897</name>
</gene>
<name>A0A1H5YYD6_9FLAO</name>
<dbReference type="RefSeq" id="WP_103913849.1">
    <property type="nucleotide sequence ID" value="NZ_FNUS01000004.1"/>
</dbReference>
<sequence length="143" mass="16491">MRNAILLFILIVIFNSCESTNYPSNRVFNTNNSSFYTEKNEFEALMQKDKLDRNQRSAAVVTQLINDSPSDKVAALVFENTTNCNIIVRIYGTKNYTLPIYKHDKNYLIVDKGNYTFTSNFCDSKYKSQKNIVESLTVTLSER</sequence>
<evidence type="ECO:0000259" key="1">
    <source>
        <dbReference type="Pfam" id="PF20545"/>
    </source>
</evidence>
<proteinExistence type="predicted"/>
<evidence type="ECO:0000313" key="2">
    <source>
        <dbReference type="EMBL" id="SEG28467.1"/>
    </source>
</evidence>
<dbReference type="OrthoDB" id="1262221at2"/>
<protein>
    <recommendedName>
        <fullName evidence="1">DUF6759 domain-containing protein</fullName>
    </recommendedName>
</protein>
<dbReference type="InterPro" id="IPR046647">
    <property type="entry name" value="DUF6759"/>
</dbReference>
<dbReference type="Proteomes" id="UP000236738">
    <property type="component" value="Unassembled WGS sequence"/>
</dbReference>
<accession>A0A1H5YYD6</accession>
<evidence type="ECO:0000313" key="3">
    <source>
        <dbReference type="Proteomes" id="UP000236738"/>
    </source>
</evidence>
<dbReference type="EMBL" id="FNUS01000004">
    <property type="protein sequence ID" value="SEG28467.1"/>
    <property type="molecule type" value="Genomic_DNA"/>
</dbReference>
<keyword evidence="3" id="KW-1185">Reference proteome</keyword>
<dbReference type="Pfam" id="PF20545">
    <property type="entry name" value="DUF6759"/>
    <property type="match status" value="1"/>
</dbReference>
<dbReference type="AlphaFoldDB" id="A0A1H5YYD6"/>